<evidence type="ECO:0000313" key="3">
    <source>
        <dbReference type="Proteomes" id="UP001190700"/>
    </source>
</evidence>
<reference evidence="2 3" key="1">
    <citation type="journal article" date="2015" name="Genome Biol. Evol.">
        <title>Comparative Genomics of a Bacterivorous Green Alga Reveals Evolutionary Causalities and Consequences of Phago-Mixotrophic Mode of Nutrition.</title>
        <authorList>
            <person name="Burns J.A."/>
            <person name="Paasch A."/>
            <person name="Narechania A."/>
            <person name="Kim E."/>
        </authorList>
    </citation>
    <scope>NUCLEOTIDE SEQUENCE [LARGE SCALE GENOMIC DNA]</scope>
    <source>
        <strain evidence="2 3">PLY_AMNH</strain>
    </source>
</reference>
<dbReference type="EMBL" id="LGRX02004310">
    <property type="protein sequence ID" value="KAK3280663.1"/>
    <property type="molecule type" value="Genomic_DNA"/>
</dbReference>
<gene>
    <name evidence="2" type="ORF">CYMTET_11511</name>
</gene>
<accession>A0AAE0GMC2</accession>
<protein>
    <submittedName>
        <fullName evidence="2">Uncharacterized protein</fullName>
    </submittedName>
</protein>
<feature type="compositionally biased region" description="Polar residues" evidence="1">
    <location>
        <begin position="61"/>
        <end position="77"/>
    </location>
</feature>
<comment type="caution">
    <text evidence="2">The sequence shown here is derived from an EMBL/GenBank/DDBJ whole genome shotgun (WGS) entry which is preliminary data.</text>
</comment>
<name>A0AAE0GMC2_9CHLO</name>
<proteinExistence type="predicted"/>
<keyword evidence="3" id="KW-1185">Reference proteome</keyword>
<evidence type="ECO:0000256" key="1">
    <source>
        <dbReference type="SAM" id="MobiDB-lite"/>
    </source>
</evidence>
<sequence length="98" mass="10915">MGKRKTKAANKEATTNNEAREGNSTYVGTNTRSHWVNIFENVPSFTLSPFSKASKKKSNNDEGPTLSNNDEGTTQHYGYQLVPPSVTEHETIIENLKE</sequence>
<feature type="region of interest" description="Disordered" evidence="1">
    <location>
        <begin position="1"/>
        <end position="28"/>
    </location>
</feature>
<feature type="region of interest" description="Disordered" evidence="1">
    <location>
        <begin position="48"/>
        <end position="86"/>
    </location>
</feature>
<evidence type="ECO:0000313" key="2">
    <source>
        <dbReference type="EMBL" id="KAK3280663.1"/>
    </source>
</evidence>
<organism evidence="2 3">
    <name type="scientific">Cymbomonas tetramitiformis</name>
    <dbReference type="NCBI Taxonomy" id="36881"/>
    <lineage>
        <taxon>Eukaryota</taxon>
        <taxon>Viridiplantae</taxon>
        <taxon>Chlorophyta</taxon>
        <taxon>Pyramimonadophyceae</taxon>
        <taxon>Pyramimonadales</taxon>
        <taxon>Pyramimonadaceae</taxon>
        <taxon>Cymbomonas</taxon>
    </lineage>
</organism>
<dbReference type="AlphaFoldDB" id="A0AAE0GMC2"/>
<dbReference type="Proteomes" id="UP001190700">
    <property type="component" value="Unassembled WGS sequence"/>
</dbReference>